<dbReference type="Gene3D" id="3.30.70.580">
    <property type="entry name" value="Pseudouridine synthase I, catalytic domain, N-terminal subdomain"/>
    <property type="match status" value="1"/>
</dbReference>
<evidence type="ECO:0000313" key="4">
    <source>
        <dbReference type="EMBL" id="PXX73708.1"/>
    </source>
</evidence>
<dbReference type="GO" id="GO:0001522">
    <property type="term" value="P:pseudouridine synthesis"/>
    <property type="evidence" value="ECO:0007669"/>
    <property type="project" value="InterPro"/>
</dbReference>
<dbReference type="GO" id="GO:0003723">
    <property type="term" value="F:RNA binding"/>
    <property type="evidence" value="ECO:0007669"/>
    <property type="project" value="InterPro"/>
</dbReference>
<dbReference type="Proteomes" id="UP000247555">
    <property type="component" value="Unassembled WGS sequence"/>
</dbReference>
<dbReference type="InterPro" id="IPR006145">
    <property type="entry name" value="PsdUridine_synth_RsuA/RluA"/>
</dbReference>
<evidence type="ECO:0000256" key="2">
    <source>
        <dbReference type="SAM" id="MobiDB-lite"/>
    </source>
</evidence>
<dbReference type="GO" id="GO:0009982">
    <property type="term" value="F:pseudouridine synthase activity"/>
    <property type="evidence" value="ECO:0007669"/>
    <property type="project" value="InterPro"/>
</dbReference>
<feature type="compositionally biased region" description="Basic residues" evidence="2">
    <location>
        <begin position="210"/>
        <end position="219"/>
    </location>
</feature>
<organism evidence="4 5">
    <name type="scientific">Rivihabitans pingtungensis</name>
    <dbReference type="NCBI Taxonomy" id="1054498"/>
    <lineage>
        <taxon>Bacteria</taxon>
        <taxon>Pseudomonadati</taxon>
        <taxon>Pseudomonadota</taxon>
        <taxon>Betaproteobacteria</taxon>
        <taxon>Neisseriales</taxon>
        <taxon>Aquaspirillaceae</taxon>
        <taxon>Rivihabitans</taxon>
    </lineage>
</organism>
<feature type="compositionally biased region" description="Basic and acidic residues" evidence="2">
    <location>
        <begin position="191"/>
        <end position="204"/>
    </location>
</feature>
<dbReference type="PANTHER" id="PTHR47683">
    <property type="entry name" value="PSEUDOURIDINE SYNTHASE FAMILY PROTEIN-RELATED"/>
    <property type="match status" value="1"/>
</dbReference>
<feature type="region of interest" description="Disordered" evidence="2">
    <location>
        <begin position="180"/>
        <end position="219"/>
    </location>
</feature>
<sequence>MSELILFNKPYGVICQFSAHPKHPSLADYVRIPDVYPAGRLDTDSEGLLLLTADGALQHQISHPGCKLPKTYWAQVEGIPDDAALAQLRAGVDLGDFVTQPAQVRRIDPPSLWPRTPPIRVRQSVPDSWLEIIIHEGKNRQVRRMTAKVGHPTLRLVRAAIGPWSLGDLLPGELRQLTVSAPPLANGGKPAHHDRAMSRADRPAPPRPGVRARHAGRRR</sequence>
<keyword evidence="5" id="KW-1185">Reference proteome</keyword>
<name>A0A318KG24_9NEIS</name>
<dbReference type="InterPro" id="IPR020094">
    <property type="entry name" value="TruA/RsuA/RluB/E/F_N"/>
</dbReference>
<accession>A0A318KG24</accession>
<dbReference type="NCBIfam" id="TIGR00093">
    <property type="entry name" value="pseudouridine synthase"/>
    <property type="match status" value="1"/>
</dbReference>
<proteinExistence type="predicted"/>
<dbReference type="Pfam" id="PF00849">
    <property type="entry name" value="PseudoU_synth_2"/>
    <property type="match status" value="1"/>
</dbReference>
<dbReference type="SUPFAM" id="SSF55120">
    <property type="entry name" value="Pseudouridine synthase"/>
    <property type="match status" value="1"/>
</dbReference>
<evidence type="ECO:0000313" key="5">
    <source>
        <dbReference type="Proteomes" id="UP000247555"/>
    </source>
</evidence>
<keyword evidence="1" id="KW-0413">Isomerase</keyword>
<evidence type="ECO:0000256" key="1">
    <source>
        <dbReference type="ARBA" id="ARBA00023235"/>
    </source>
</evidence>
<dbReference type="GO" id="GO:0006396">
    <property type="term" value="P:RNA processing"/>
    <property type="evidence" value="ECO:0007669"/>
    <property type="project" value="UniProtKB-ARBA"/>
</dbReference>
<evidence type="ECO:0000259" key="3">
    <source>
        <dbReference type="Pfam" id="PF00849"/>
    </source>
</evidence>
<dbReference type="AlphaFoldDB" id="A0A318KG24"/>
<dbReference type="InterPro" id="IPR020103">
    <property type="entry name" value="PsdUridine_synth_cat_dom_sf"/>
</dbReference>
<dbReference type="InterPro" id="IPR050343">
    <property type="entry name" value="RsuA_PseudoU_synthase"/>
</dbReference>
<dbReference type="OrthoDB" id="9807213at2"/>
<dbReference type="EMBL" id="QJKI01000038">
    <property type="protein sequence ID" value="PXX73708.1"/>
    <property type="molecule type" value="Genomic_DNA"/>
</dbReference>
<gene>
    <name evidence="4" type="ORF">DFR34_13811</name>
</gene>
<reference evidence="4 5" key="1">
    <citation type="submission" date="2018-05" db="EMBL/GenBank/DDBJ databases">
        <title>Genomic Encyclopedia of Type Strains, Phase IV (KMG-IV): sequencing the most valuable type-strain genomes for metagenomic binning, comparative biology and taxonomic classification.</title>
        <authorList>
            <person name="Goeker M."/>
        </authorList>
    </citation>
    <scope>NUCLEOTIDE SEQUENCE [LARGE SCALE GENOMIC DNA]</scope>
    <source>
        <strain evidence="4 5">DSM 29661</strain>
    </source>
</reference>
<dbReference type="RefSeq" id="WP_110392222.1">
    <property type="nucleotide sequence ID" value="NZ_DAIPEO010000026.1"/>
</dbReference>
<protein>
    <submittedName>
        <fullName evidence="4">Pseudouridine synthase</fullName>
    </submittedName>
</protein>
<dbReference type="Gene3D" id="3.30.70.1560">
    <property type="entry name" value="Alpha-L RNA-binding motif"/>
    <property type="match status" value="1"/>
</dbReference>
<dbReference type="PANTHER" id="PTHR47683:SF2">
    <property type="entry name" value="RNA-BINDING S4 DOMAIN-CONTAINING PROTEIN"/>
    <property type="match status" value="1"/>
</dbReference>
<dbReference type="InterPro" id="IPR000748">
    <property type="entry name" value="PsdUridine_synth_RsuA/RluB/E/F"/>
</dbReference>
<comment type="caution">
    <text evidence="4">The sequence shown here is derived from an EMBL/GenBank/DDBJ whole genome shotgun (WGS) entry which is preliminary data.</text>
</comment>
<dbReference type="GO" id="GO:0140098">
    <property type="term" value="F:catalytic activity, acting on RNA"/>
    <property type="evidence" value="ECO:0007669"/>
    <property type="project" value="UniProtKB-ARBA"/>
</dbReference>
<feature type="domain" description="Pseudouridine synthase RsuA/RluA-like" evidence="3">
    <location>
        <begin position="4"/>
        <end position="147"/>
    </location>
</feature>
<dbReference type="InterPro" id="IPR042092">
    <property type="entry name" value="PsdUridine_s_RsuA/RluB/E/F_cat"/>
</dbReference>